<evidence type="ECO:0000259" key="6">
    <source>
        <dbReference type="Pfam" id="PF07976"/>
    </source>
</evidence>
<dbReference type="InterPro" id="IPR012941">
    <property type="entry name" value="Phe_hydrox_C_dim_dom"/>
</dbReference>
<gene>
    <name evidence="7" type="ORF">EJ02DRAFT_502210</name>
</gene>
<dbReference type="InterPro" id="IPR002938">
    <property type="entry name" value="FAD-bd"/>
</dbReference>
<dbReference type="InterPro" id="IPR036249">
    <property type="entry name" value="Thioredoxin-like_sf"/>
</dbReference>
<dbReference type="GO" id="GO:0016709">
    <property type="term" value="F:oxidoreductase activity, acting on paired donors, with incorporation or reduction of molecular oxygen, NAD(P)H as one donor, and incorporation of one atom of oxygen"/>
    <property type="evidence" value="ECO:0007669"/>
    <property type="project" value="UniProtKB-ARBA"/>
</dbReference>
<proteinExistence type="inferred from homology"/>
<dbReference type="Gene3D" id="3.30.9.10">
    <property type="entry name" value="D-Amino Acid Oxidase, subunit A, domain 2"/>
    <property type="match status" value="1"/>
</dbReference>
<keyword evidence="8" id="KW-1185">Reference proteome</keyword>
<dbReference type="GO" id="GO:0071949">
    <property type="term" value="F:FAD binding"/>
    <property type="evidence" value="ECO:0007669"/>
    <property type="project" value="InterPro"/>
</dbReference>
<comment type="similarity">
    <text evidence="1">Belongs to the PheA/TfdB FAD monooxygenase family.</text>
</comment>
<evidence type="ECO:0000256" key="3">
    <source>
        <dbReference type="ARBA" id="ARBA00022827"/>
    </source>
</evidence>
<evidence type="ECO:0000256" key="2">
    <source>
        <dbReference type="ARBA" id="ARBA00022630"/>
    </source>
</evidence>
<keyword evidence="3" id="KW-0274">FAD</keyword>
<evidence type="ECO:0000256" key="4">
    <source>
        <dbReference type="ARBA" id="ARBA00023002"/>
    </source>
</evidence>
<evidence type="ECO:0000313" key="7">
    <source>
        <dbReference type="EMBL" id="KAF1943354.1"/>
    </source>
</evidence>
<dbReference type="EMBL" id="ML976026">
    <property type="protein sequence ID" value="KAF1943354.1"/>
    <property type="molecule type" value="Genomic_DNA"/>
</dbReference>
<dbReference type="Gene3D" id="3.50.50.60">
    <property type="entry name" value="FAD/NAD(P)-binding domain"/>
    <property type="match status" value="1"/>
</dbReference>
<evidence type="ECO:0000313" key="8">
    <source>
        <dbReference type="Proteomes" id="UP000800038"/>
    </source>
</evidence>
<dbReference type="PRINTS" id="PR00420">
    <property type="entry name" value="RNGMNOXGNASE"/>
</dbReference>
<organism evidence="7 8">
    <name type="scientific">Clathrospora elynae</name>
    <dbReference type="NCBI Taxonomy" id="706981"/>
    <lineage>
        <taxon>Eukaryota</taxon>
        <taxon>Fungi</taxon>
        <taxon>Dikarya</taxon>
        <taxon>Ascomycota</taxon>
        <taxon>Pezizomycotina</taxon>
        <taxon>Dothideomycetes</taxon>
        <taxon>Pleosporomycetidae</taxon>
        <taxon>Pleosporales</taxon>
        <taxon>Diademaceae</taxon>
        <taxon>Clathrospora</taxon>
    </lineage>
</organism>
<accession>A0A6A5SUE6</accession>
<protein>
    <submittedName>
        <fullName evidence="7">Putative phenol 2-monooxygenase</fullName>
    </submittedName>
</protein>
<keyword evidence="2" id="KW-0285">Flavoprotein</keyword>
<dbReference type="InterPro" id="IPR036188">
    <property type="entry name" value="FAD/NAD-bd_sf"/>
</dbReference>
<reference evidence="7" key="1">
    <citation type="journal article" date="2020" name="Stud. Mycol.">
        <title>101 Dothideomycetes genomes: a test case for predicting lifestyles and emergence of pathogens.</title>
        <authorList>
            <person name="Haridas S."/>
            <person name="Albert R."/>
            <person name="Binder M."/>
            <person name="Bloem J."/>
            <person name="Labutti K."/>
            <person name="Salamov A."/>
            <person name="Andreopoulos B."/>
            <person name="Baker S."/>
            <person name="Barry K."/>
            <person name="Bills G."/>
            <person name="Bluhm B."/>
            <person name="Cannon C."/>
            <person name="Castanera R."/>
            <person name="Culley D."/>
            <person name="Daum C."/>
            <person name="Ezra D."/>
            <person name="Gonzalez J."/>
            <person name="Henrissat B."/>
            <person name="Kuo A."/>
            <person name="Liang C."/>
            <person name="Lipzen A."/>
            <person name="Lutzoni F."/>
            <person name="Magnuson J."/>
            <person name="Mondo S."/>
            <person name="Nolan M."/>
            <person name="Ohm R."/>
            <person name="Pangilinan J."/>
            <person name="Park H.-J."/>
            <person name="Ramirez L."/>
            <person name="Alfaro M."/>
            <person name="Sun H."/>
            <person name="Tritt A."/>
            <person name="Yoshinaga Y."/>
            <person name="Zwiers L.-H."/>
            <person name="Turgeon B."/>
            <person name="Goodwin S."/>
            <person name="Spatafora J."/>
            <person name="Crous P."/>
            <person name="Grigoriev I."/>
        </authorList>
    </citation>
    <scope>NUCLEOTIDE SEQUENCE</scope>
    <source>
        <strain evidence="7">CBS 161.51</strain>
    </source>
</reference>
<dbReference type="Gene3D" id="3.40.30.20">
    <property type="match status" value="1"/>
</dbReference>
<dbReference type="Pfam" id="PF07976">
    <property type="entry name" value="Phe_hydrox_dim"/>
    <property type="match status" value="1"/>
</dbReference>
<evidence type="ECO:0000256" key="1">
    <source>
        <dbReference type="ARBA" id="ARBA00007801"/>
    </source>
</evidence>
<dbReference type="SUPFAM" id="SSF52833">
    <property type="entry name" value="Thioredoxin-like"/>
    <property type="match status" value="1"/>
</dbReference>
<dbReference type="InterPro" id="IPR038220">
    <property type="entry name" value="PHOX_C_sf"/>
</dbReference>
<dbReference type="Proteomes" id="UP000800038">
    <property type="component" value="Unassembled WGS sequence"/>
</dbReference>
<feature type="domain" description="Phenol hydroxylase-like C-terminal dimerisation" evidence="6">
    <location>
        <begin position="455"/>
        <end position="685"/>
    </location>
</feature>
<dbReference type="PANTHER" id="PTHR43004">
    <property type="entry name" value="TRK SYSTEM POTASSIUM UPTAKE PROTEIN"/>
    <property type="match status" value="1"/>
</dbReference>
<dbReference type="PANTHER" id="PTHR43004:SF20">
    <property type="entry name" value="2-MONOOXYGENASE, PUTATIVE (AFU_ORTHOLOGUE AFUA_1G13660)-RELATED"/>
    <property type="match status" value="1"/>
</dbReference>
<keyword evidence="4" id="KW-0560">Oxidoreductase</keyword>
<dbReference type="InterPro" id="IPR050641">
    <property type="entry name" value="RIFMO-like"/>
</dbReference>
<dbReference type="CDD" id="cd02979">
    <property type="entry name" value="PHOX_C"/>
    <property type="match status" value="1"/>
</dbReference>
<dbReference type="AlphaFoldDB" id="A0A6A5SUE6"/>
<feature type="domain" description="FAD-binding" evidence="5">
    <location>
        <begin position="14"/>
        <end position="422"/>
    </location>
</feature>
<sequence>MSTRNVPEVAKQSKTDVFIIGAGPAGLMAAWWMARCGINARIIDKRGTKVINGHADGLRPRTDELFASMGGGIQEKIEAESYMFENLKNWVRGPDGKLTRIHTQLLCRNYVDDLPSPFLPTTISQGRIERFIIDGIDEISQGKFQVERGVMADTFTYDASLENDPNGYPIELTLRTLSDSEANPKPAPGAFGGRDVVAKGNMPRDELTHPTAPKEAPGTVEVVKARYLIGCDGGHSWLRRQLDYKTEGSTTDSVWGTMDIIPMTDFPDIFFPGFIKTDLGTLMIIPRERNLTRIYVPFSDEANGERFDRSSITLENIVAKAKKFFAPYTLDFKVCEWWTVYQVGQRVSESNQHPGNRIFLAGDAVHMHSPKVGLGMNTSMQDGYNVGWKIAMVAAGAIRDENAFLSTYAGERYPVAKQLVKFDRTLFGDHGKVDPENFRKNHVEFRDFSDGFKLEYPESVLVSQSTSKQTAATGLTVGESFKHHRVLAHATSQLCWTTKLFQSDGRFRIVLMAGDVSEPDQMARVKKLCDQLESEKKDASGKETSLLHNRYPYRFTFGQHPTQDKTLSTGQHPSITFLHEKPRTSMISLLAIHSAVKSTESLTVFDFPAALYGPFDAGYHGYDYTRILVDEAVHYDRYCDGRAYDRWGIDRTRGAVVVVRPDMHVGWVGDLEDSDALVSYFATILK</sequence>
<keyword evidence="7" id="KW-0503">Monooxygenase</keyword>
<dbReference type="OrthoDB" id="1716816at2759"/>
<dbReference type="Pfam" id="PF01494">
    <property type="entry name" value="FAD_binding_3"/>
    <property type="match status" value="1"/>
</dbReference>
<dbReference type="SUPFAM" id="SSF51905">
    <property type="entry name" value="FAD/NAD(P)-binding domain"/>
    <property type="match status" value="1"/>
</dbReference>
<dbReference type="SUPFAM" id="SSF54373">
    <property type="entry name" value="FAD-linked reductases, C-terminal domain"/>
    <property type="match status" value="1"/>
</dbReference>
<evidence type="ECO:0000259" key="5">
    <source>
        <dbReference type="Pfam" id="PF01494"/>
    </source>
</evidence>
<name>A0A6A5SUE6_9PLEO</name>